<evidence type="ECO:0000256" key="10">
    <source>
        <dbReference type="ARBA" id="ARBA00023136"/>
    </source>
</evidence>
<keyword evidence="16" id="KW-1185">Reference proteome</keyword>
<evidence type="ECO:0000256" key="11">
    <source>
        <dbReference type="SAM" id="MobiDB-lite"/>
    </source>
</evidence>
<feature type="domain" description="Histidine kinase" evidence="13">
    <location>
        <begin position="263"/>
        <end position="480"/>
    </location>
</feature>
<dbReference type="EC" id="2.7.13.3" evidence="3"/>
<dbReference type="SMART" id="SM00388">
    <property type="entry name" value="HisKA"/>
    <property type="match status" value="1"/>
</dbReference>
<dbReference type="KEGG" id="cpho:CPHO_08800"/>
<comment type="catalytic activity">
    <reaction evidence="1">
        <text>ATP + protein L-histidine = ADP + protein N-phospho-L-histidine.</text>
        <dbReference type="EC" id="2.7.13.3"/>
    </reaction>
</comment>
<dbReference type="Gene3D" id="1.10.287.130">
    <property type="match status" value="1"/>
</dbReference>
<evidence type="ECO:0000256" key="4">
    <source>
        <dbReference type="ARBA" id="ARBA00022553"/>
    </source>
</evidence>
<evidence type="ECO:0000256" key="12">
    <source>
        <dbReference type="SAM" id="Phobius"/>
    </source>
</evidence>
<dbReference type="PRINTS" id="PR00344">
    <property type="entry name" value="BCTRLSENSOR"/>
</dbReference>
<dbReference type="InterPro" id="IPR003660">
    <property type="entry name" value="HAMP_dom"/>
</dbReference>
<keyword evidence="9" id="KW-0902">Two-component regulatory system</keyword>
<sequence length="512" mass="56051">MILRRPAETSLASSNAPGASLAGPWEHSNGWEPRAPLRWRFSLTTGVVVAIVVAVVTLATYATVTALLTARVDMALEEDATSLLGMSMNADSPEELGELVDEYRAFHPRSRTSIEPPQWAFAYGDSIPLGGAFRESGGGIETSIRTIGDERVVVKRHSSGATVALARDMTDTRAMVATLGTVLVTLAAAGILLAIMAGLVVSKAGLRPITRLQRAADYVTQTNDLRPIMVVGTDEMAQLTLSFNEMLAALQETRTRQSQFVADAGHELKTPLTSMRTNIELLMMANQSGNSASIPEEDRRELEKDVIAQMNELSTLIGDLVDLAREDASQKKTEKVELHEIVGTSLSRARRRRPDVDFQVRIEPWILEGDEFSLARAVLNLIDNAAKWSPPSGTVRISMRQINDSTLRLRVDDSGPGIPAEDREKVFERFYRSAEARSMPGSGLGLAIVRQVIERHEGSIRVLDSPDGGARLEALFPGYRGEGEVDSDPGFLNAEDGNERKKIFAERWFNQD</sequence>
<dbReference type="STRING" id="161895.CPHO_08800"/>
<proteinExistence type="predicted"/>
<evidence type="ECO:0000259" key="13">
    <source>
        <dbReference type="PROSITE" id="PS50109"/>
    </source>
</evidence>
<dbReference type="CDD" id="cd00082">
    <property type="entry name" value="HisKA"/>
    <property type="match status" value="1"/>
</dbReference>
<dbReference type="GO" id="GO:0005886">
    <property type="term" value="C:plasma membrane"/>
    <property type="evidence" value="ECO:0007669"/>
    <property type="project" value="UniProtKB-SubCell"/>
</dbReference>
<dbReference type="PANTHER" id="PTHR45436">
    <property type="entry name" value="SENSOR HISTIDINE KINASE YKOH"/>
    <property type="match status" value="1"/>
</dbReference>
<dbReference type="GO" id="GO:0000155">
    <property type="term" value="F:phosphorelay sensor kinase activity"/>
    <property type="evidence" value="ECO:0007669"/>
    <property type="project" value="InterPro"/>
</dbReference>
<dbReference type="Proteomes" id="UP000185491">
    <property type="component" value="Chromosome"/>
</dbReference>
<gene>
    <name evidence="15" type="ORF">CPHO_08800</name>
</gene>
<organism evidence="15 16">
    <name type="scientific">Corynebacterium phocae</name>
    <dbReference type="NCBI Taxonomy" id="161895"/>
    <lineage>
        <taxon>Bacteria</taxon>
        <taxon>Bacillati</taxon>
        <taxon>Actinomycetota</taxon>
        <taxon>Actinomycetes</taxon>
        <taxon>Mycobacteriales</taxon>
        <taxon>Corynebacteriaceae</taxon>
        <taxon>Corynebacterium</taxon>
    </lineage>
</organism>
<dbReference type="PROSITE" id="PS50885">
    <property type="entry name" value="HAMP"/>
    <property type="match status" value="1"/>
</dbReference>
<reference evidence="15 16" key="1">
    <citation type="submission" date="2014-08" db="EMBL/GenBank/DDBJ databases">
        <title>Complete genome sequence of Corynebacterium phocae M408/89/1(T)(=DSM 44612(T)), isolated from the common seal (Phoca vitulina).</title>
        <authorList>
            <person name="Ruckert C."/>
            <person name="Albersmeier A."/>
            <person name="Winkler A."/>
            <person name="Kalinowski J."/>
        </authorList>
    </citation>
    <scope>NUCLEOTIDE SEQUENCE [LARGE SCALE GENOMIC DNA]</scope>
    <source>
        <strain evidence="15 16">M408/89/1</strain>
    </source>
</reference>
<dbReference type="SUPFAM" id="SSF55874">
    <property type="entry name" value="ATPase domain of HSP90 chaperone/DNA topoisomerase II/histidine kinase"/>
    <property type="match status" value="1"/>
</dbReference>
<evidence type="ECO:0000256" key="8">
    <source>
        <dbReference type="ARBA" id="ARBA00022989"/>
    </source>
</evidence>
<dbReference type="InterPro" id="IPR003594">
    <property type="entry name" value="HATPase_dom"/>
</dbReference>
<evidence type="ECO:0000256" key="1">
    <source>
        <dbReference type="ARBA" id="ARBA00000085"/>
    </source>
</evidence>
<dbReference type="Pfam" id="PF02518">
    <property type="entry name" value="HATPase_c"/>
    <property type="match status" value="1"/>
</dbReference>
<name>A0A1L7D4C3_9CORY</name>
<evidence type="ECO:0000259" key="14">
    <source>
        <dbReference type="PROSITE" id="PS50885"/>
    </source>
</evidence>
<dbReference type="Pfam" id="PF00672">
    <property type="entry name" value="HAMP"/>
    <property type="match status" value="1"/>
</dbReference>
<keyword evidence="6 12" id="KW-0812">Transmembrane</keyword>
<keyword evidence="4" id="KW-0597">Phosphoprotein</keyword>
<dbReference type="InterPro" id="IPR004358">
    <property type="entry name" value="Sig_transdc_His_kin-like_C"/>
</dbReference>
<dbReference type="SUPFAM" id="SSF47384">
    <property type="entry name" value="Homodimeric domain of signal transducing histidine kinase"/>
    <property type="match status" value="1"/>
</dbReference>
<evidence type="ECO:0000256" key="7">
    <source>
        <dbReference type="ARBA" id="ARBA00022777"/>
    </source>
</evidence>
<evidence type="ECO:0000256" key="9">
    <source>
        <dbReference type="ARBA" id="ARBA00023012"/>
    </source>
</evidence>
<dbReference type="EMBL" id="CP009249">
    <property type="protein sequence ID" value="APT92970.1"/>
    <property type="molecule type" value="Genomic_DNA"/>
</dbReference>
<feature type="transmembrane region" description="Helical" evidence="12">
    <location>
        <begin position="174"/>
        <end position="201"/>
    </location>
</feature>
<dbReference type="Gene3D" id="3.30.565.10">
    <property type="entry name" value="Histidine kinase-like ATPase, C-terminal domain"/>
    <property type="match status" value="1"/>
</dbReference>
<dbReference type="InterPro" id="IPR005467">
    <property type="entry name" value="His_kinase_dom"/>
</dbReference>
<feature type="region of interest" description="Disordered" evidence="11">
    <location>
        <begin position="1"/>
        <end position="27"/>
    </location>
</feature>
<feature type="domain" description="HAMP" evidence="14">
    <location>
        <begin position="203"/>
        <end position="255"/>
    </location>
</feature>
<dbReference type="CDD" id="cd06225">
    <property type="entry name" value="HAMP"/>
    <property type="match status" value="1"/>
</dbReference>
<dbReference type="AlphaFoldDB" id="A0A1L7D4C3"/>
<dbReference type="SMART" id="SM00387">
    <property type="entry name" value="HATPase_c"/>
    <property type="match status" value="1"/>
</dbReference>
<keyword evidence="10 12" id="KW-0472">Membrane</keyword>
<dbReference type="InterPro" id="IPR003661">
    <property type="entry name" value="HisK_dim/P_dom"/>
</dbReference>
<accession>A0A1L7D4C3</accession>
<comment type="subcellular location">
    <subcellularLocation>
        <location evidence="2">Cell membrane</location>
    </subcellularLocation>
</comment>
<evidence type="ECO:0000256" key="6">
    <source>
        <dbReference type="ARBA" id="ARBA00022692"/>
    </source>
</evidence>
<keyword evidence="5" id="KW-0808">Transferase</keyword>
<evidence type="ECO:0000256" key="3">
    <source>
        <dbReference type="ARBA" id="ARBA00012438"/>
    </source>
</evidence>
<feature type="transmembrane region" description="Helical" evidence="12">
    <location>
        <begin position="41"/>
        <end position="64"/>
    </location>
</feature>
<dbReference type="InterPro" id="IPR050428">
    <property type="entry name" value="TCS_sensor_his_kinase"/>
</dbReference>
<dbReference type="Gene3D" id="6.10.340.10">
    <property type="match status" value="1"/>
</dbReference>
<dbReference type="Pfam" id="PF00512">
    <property type="entry name" value="HisKA"/>
    <property type="match status" value="1"/>
</dbReference>
<evidence type="ECO:0000256" key="2">
    <source>
        <dbReference type="ARBA" id="ARBA00004236"/>
    </source>
</evidence>
<dbReference type="InterPro" id="IPR036890">
    <property type="entry name" value="HATPase_C_sf"/>
</dbReference>
<evidence type="ECO:0000313" key="15">
    <source>
        <dbReference type="EMBL" id="APT92970.1"/>
    </source>
</evidence>
<protein>
    <recommendedName>
        <fullName evidence="3">histidine kinase</fullName>
        <ecNumber evidence="3">2.7.13.3</ecNumber>
    </recommendedName>
</protein>
<dbReference type="SMART" id="SM00304">
    <property type="entry name" value="HAMP"/>
    <property type="match status" value="1"/>
</dbReference>
<dbReference type="PANTHER" id="PTHR45436:SF5">
    <property type="entry name" value="SENSOR HISTIDINE KINASE TRCS"/>
    <property type="match status" value="1"/>
</dbReference>
<evidence type="ECO:0000313" key="16">
    <source>
        <dbReference type="Proteomes" id="UP000185491"/>
    </source>
</evidence>
<keyword evidence="7 15" id="KW-0418">Kinase</keyword>
<dbReference type="InterPro" id="IPR036097">
    <property type="entry name" value="HisK_dim/P_sf"/>
</dbReference>
<evidence type="ECO:0000256" key="5">
    <source>
        <dbReference type="ARBA" id="ARBA00022679"/>
    </source>
</evidence>
<dbReference type="CDD" id="cd00075">
    <property type="entry name" value="HATPase"/>
    <property type="match status" value="1"/>
</dbReference>
<keyword evidence="8 12" id="KW-1133">Transmembrane helix</keyword>
<dbReference type="PROSITE" id="PS50109">
    <property type="entry name" value="HIS_KIN"/>
    <property type="match status" value="1"/>
</dbReference>